<gene>
    <name evidence="1" type="ORF">HUJ06_021927</name>
</gene>
<proteinExistence type="predicted"/>
<organism evidence="1 2">
    <name type="scientific">Nelumbo nucifera</name>
    <name type="common">Sacred lotus</name>
    <dbReference type="NCBI Taxonomy" id="4432"/>
    <lineage>
        <taxon>Eukaryota</taxon>
        <taxon>Viridiplantae</taxon>
        <taxon>Streptophyta</taxon>
        <taxon>Embryophyta</taxon>
        <taxon>Tracheophyta</taxon>
        <taxon>Spermatophyta</taxon>
        <taxon>Magnoliopsida</taxon>
        <taxon>Proteales</taxon>
        <taxon>Nelumbonaceae</taxon>
        <taxon>Nelumbo</taxon>
    </lineage>
</organism>
<evidence type="ECO:0000313" key="1">
    <source>
        <dbReference type="EMBL" id="DAD20464.1"/>
    </source>
</evidence>
<dbReference type="AlphaFoldDB" id="A0A822XG44"/>
<reference evidence="1 2" key="1">
    <citation type="journal article" date="2020" name="Mol. Biol. Evol.">
        <title>Distinct Expression and Methylation Patterns for Genes with Different Fates following a Single Whole-Genome Duplication in Flowering Plants.</title>
        <authorList>
            <person name="Shi T."/>
            <person name="Rahmani R.S."/>
            <person name="Gugger P.F."/>
            <person name="Wang M."/>
            <person name="Li H."/>
            <person name="Zhang Y."/>
            <person name="Li Z."/>
            <person name="Wang Q."/>
            <person name="Van de Peer Y."/>
            <person name="Marchal K."/>
            <person name="Chen J."/>
        </authorList>
    </citation>
    <scope>NUCLEOTIDE SEQUENCE [LARGE SCALE GENOMIC DNA]</scope>
    <source>
        <tissue evidence="1">Leaf</tissue>
    </source>
</reference>
<dbReference type="EMBL" id="DUZY01000001">
    <property type="protein sequence ID" value="DAD20464.1"/>
    <property type="molecule type" value="Genomic_DNA"/>
</dbReference>
<keyword evidence="2" id="KW-1185">Reference proteome</keyword>
<accession>A0A822XG44</accession>
<protein>
    <submittedName>
        <fullName evidence="1">Uncharacterized protein</fullName>
    </submittedName>
</protein>
<comment type="caution">
    <text evidence="1">The sequence shown here is derived from an EMBL/GenBank/DDBJ whole genome shotgun (WGS) entry which is preliminary data.</text>
</comment>
<dbReference type="Proteomes" id="UP000607653">
    <property type="component" value="Unassembled WGS sequence"/>
</dbReference>
<evidence type="ECO:0000313" key="2">
    <source>
        <dbReference type="Proteomes" id="UP000607653"/>
    </source>
</evidence>
<sequence length="91" mass="10622">MRESKREKLKTDTVDESIIHVDEHDTWGWGGPGPAINPVYGFRLSVVSDCGAFKFLFQKNRSIHVDDDARKIWFSFQLFPIILYVHEQHSM</sequence>
<name>A0A822XG44_NELNU</name>